<reference evidence="1" key="1">
    <citation type="submission" date="2012-09" db="EMBL/GenBank/DDBJ databases">
        <authorList>
            <person name="Martin A.A."/>
        </authorList>
    </citation>
    <scope>NUCLEOTIDE SEQUENCE</scope>
</reference>
<keyword evidence="1" id="KW-1185">Reference proteome</keyword>
<name>A0A0K0D6J5_ANGCA</name>
<dbReference type="WBParaSite" id="ACAC_0000569001-mRNA-1">
    <property type="protein sequence ID" value="ACAC_0000569001-mRNA-1"/>
    <property type="gene ID" value="ACAC_0000569001"/>
</dbReference>
<dbReference type="STRING" id="6313.A0A0K0D6J5"/>
<proteinExistence type="predicted"/>
<evidence type="ECO:0000313" key="2">
    <source>
        <dbReference type="WBParaSite" id="ACAC_0000569001-mRNA-1"/>
    </source>
</evidence>
<evidence type="ECO:0000313" key="1">
    <source>
        <dbReference type="Proteomes" id="UP000035642"/>
    </source>
</evidence>
<accession>A0A0K0D6J5</accession>
<dbReference type="Proteomes" id="UP000035642">
    <property type="component" value="Unassembled WGS sequence"/>
</dbReference>
<reference evidence="2" key="2">
    <citation type="submission" date="2017-02" db="UniProtKB">
        <authorList>
            <consortium name="WormBaseParasite"/>
        </authorList>
    </citation>
    <scope>IDENTIFICATION</scope>
</reference>
<organism evidence="1 2">
    <name type="scientific">Angiostrongylus cantonensis</name>
    <name type="common">Rat lungworm</name>
    <dbReference type="NCBI Taxonomy" id="6313"/>
    <lineage>
        <taxon>Eukaryota</taxon>
        <taxon>Metazoa</taxon>
        <taxon>Ecdysozoa</taxon>
        <taxon>Nematoda</taxon>
        <taxon>Chromadorea</taxon>
        <taxon>Rhabditida</taxon>
        <taxon>Rhabditina</taxon>
        <taxon>Rhabditomorpha</taxon>
        <taxon>Strongyloidea</taxon>
        <taxon>Metastrongylidae</taxon>
        <taxon>Angiostrongylus</taxon>
    </lineage>
</organism>
<dbReference type="AlphaFoldDB" id="A0A0K0D6J5"/>
<protein>
    <submittedName>
        <fullName evidence="2">Rad51 domain-containing protein</fullName>
    </submittedName>
</protein>
<sequence>LVKIEVESTSVDNDGPIFPLLADCEESIGRIVGRLLSFSTATGALAARKSLEAKGIVQIGHLATLKRHEVLQLSIKKPRIETAIRALSHFARSYTKSDPTSVVDKKSLFDEKEAPLVPFGAVEMGVPDNIVNTISTNSTSINENSTVDGTLC</sequence>